<evidence type="ECO:0000313" key="2">
    <source>
        <dbReference type="Proteomes" id="UP000294530"/>
    </source>
</evidence>
<organism evidence="1 2">
    <name type="scientific">Bremia lactucae</name>
    <name type="common">Lettuce downy mildew</name>
    <dbReference type="NCBI Taxonomy" id="4779"/>
    <lineage>
        <taxon>Eukaryota</taxon>
        <taxon>Sar</taxon>
        <taxon>Stramenopiles</taxon>
        <taxon>Oomycota</taxon>
        <taxon>Peronosporomycetes</taxon>
        <taxon>Peronosporales</taxon>
        <taxon>Peronosporaceae</taxon>
        <taxon>Bremia</taxon>
    </lineage>
</organism>
<dbReference type="KEGG" id="blac:94352052"/>
<accession>A0A976IDH9</accession>
<dbReference type="RefSeq" id="XP_067817193.1">
    <property type="nucleotide sequence ID" value="XM_067966381.1"/>
</dbReference>
<sequence length="90" mass="10342">MTATIVACRFRYTCVMVKVLPDYWIKPHGPQGASLCLKFQKPKVDGIRNVQKVVKKQRRYLGDMVILNSTADKICEVLSRVIKQKHILLN</sequence>
<dbReference type="Proteomes" id="UP000294530">
    <property type="component" value="Unassembled WGS sequence"/>
</dbReference>
<proteinExistence type="predicted"/>
<keyword evidence="2" id="KW-1185">Reference proteome</keyword>
<evidence type="ECO:0000313" key="1">
    <source>
        <dbReference type="EMBL" id="TDH67694.1"/>
    </source>
</evidence>
<dbReference type="EMBL" id="SHOA02000003">
    <property type="protein sequence ID" value="TDH67694.1"/>
    <property type="molecule type" value="Genomic_DNA"/>
</dbReference>
<protein>
    <submittedName>
        <fullName evidence="1">Uncharacterized protein</fullName>
    </submittedName>
</protein>
<name>A0A976IDH9_BRELC</name>
<dbReference type="AlphaFoldDB" id="A0A976IDH9"/>
<comment type="caution">
    <text evidence="1">The sequence shown here is derived from an EMBL/GenBank/DDBJ whole genome shotgun (WGS) entry which is preliminary data.</text>
</comment>
<dbReference type="GeneID" id="94352052"/>
<gene>
    <name evidence="1" type="ORF">CCR75_008328</name>
</gene>
<reference evidence="1 2" key="1">
    <citation type="journal article" date="2021" name="Genome Biol.">
        <title>AFLAP: assembly-free linkage analysis pipeline using k-mers from genome sequencing data.</title>
        <authorList>
            <person name="Fletcher K."/>
            <person name="Zhang L."/>
            <person name="Gil J."/>
            <person name="Han R."/>
            <person name="Cavanaugh K."/>
            <person name="Michelmore R."/>
        </authorList>
    </citation>
    <scope>NUCLEOTIDE SEQUENCE [LARGE SCALE GENOMIC DNA]</scope>
    <source>
        <strain evidence="1 2">SF5</strain>
    </source>
</reference>